<evidence type="ECO:0000313" key="3">
    <source>
        <dbReference type="EMBL" id="QLG44746.1"/>
    </source>
</evidence>
<evidence type="ECO:0000313" key="4">
    <source>
        <dbReference type="Proteomes" id="UP000509302"/>
    </source>
</evidence>
<dbReference type="EMBL" id="CP058595">
    <property type="protein sequence ID" value="QLG44746.1"/>
    <property type="molecule type" value="Genomic_DNA"/>
</dbReference>
<keyword evidence="3" id="KW-0489">Methyltransferase</keyword>
<dbReference type="Proteomes" id="UP000509302">
    <property type="component" value="Chromosome"/>
</dbReference>
<dbReference type="KEGG" id="cagg:HYG79_05080"/>
<accession>A0A7H9AMR7</accession>
<dbReference type="RefSeq" id="WP_179241078.1">
    <property type="nucleotide sequence ID" value="NZ_CP058595.1"/>
</dbReference>
<dbReference type="CDD" id="cd02440">
    <property type="entry name" value="AdoMet_MTases"/>
    <property type="match status" value="1"/>
</dbReference>
<dbReference type="Pfam" id="PF13649">
    <property type="entry name" value="Methyltransf_25"/>
    <property type="match status" value="1"/>
</dbReference>
<keyword evidence="4" id="KW-1185">Reference proteome</keyword>
<keyword evidence="1 3" id="KW-0808">Transferase</keyword>
<organism evidence="3 4">
    <name type="scientific">Costertonia aggregata</name>
    <dbReference type="NCBI Taxonomy" id="343403"/>
    <lineage>
        <taxon>Bacteria</taxon>
        <taxon>Pseudomonadati</taxon>
        <taxon>Bacteroidota</taxon>
        <taxon>Flavobacteriia</taxon>
        <taxon>Flavobacteriales</taxon>
        <taxon>Flavobacteriaceae</taxon>
        <taxon>Costertonia</taxon>
    </lineage>
</organism>
<protein>
    <submittedName>
        <fullName evidence="3">Class I SAM-dependent methyltransferase</fullName>
    </submittedName>
</protein>
<sequence>MDTSFDKQYTQFWEERYGASEYAYGKEPNVFFKECLDKLSPGNILLPADGEGRNGVYAATQGWEVISTDLSRSGKEKTMQLAKDFNVSLDYEVGDILEMDFPEKSFDAIALIYAHFTGNKVSEIHQKLVKLLKPGGIIIFEAYSEKNLEYKKVDHKVGGPMDIDMLFSKDKIKRDFKGFQIIQLEELDVQLSEGSFHNGIGNVVRFVGKKHLD</sequence>
<dbReference type="GO" id="GO:0008168">
    <property type="term" value="F:methyltransferase activity"/>
    <property type="evidence" value="ECO:0007669"/>
    <property type="project" value="UniProtKB-KW"/>
</dbReference>
<dbReference type="InterPro" id="IPR041698">
    <property type="entry name" value="Methyltransf_25"/>
</dbReference>
<dbReference type="Gene3D" id="3.40.50.150">
    <property type="entry name" value="Vaccinia Virus protein VP39"/>
    <property type="match status" value="1"/>
</dbReference>
<dbReference type="SUPFAM" id="SSF53335">
    <property type="entry name" value="S-adenosyl-L-methionine-dependent methyltransferases"/>
    <property type="match status" value="1"/>
</dbReference>
<dbReference type="InterPro" id="IPR029063">
    <property type="entry name" value="SAM-dependent_MTases_sf"/>
</dbReference>
<dbReference type="PANTHER" id="PTHR43861">
    <property type="entry name" value="TRANS-ACONITATE 2-METHYLTRANSFERASE-RELATED"/>
    <property type="match status" value="1"/>
</dbReference>
<reference evidence="3 4" key="1">
    <citation type="journal article" date="2006" name="Int. J. Syst. Evol. Microbiol.">
        <title>Costertonia aggregata gen. nov., sp. nov., a mesophilic marine bacterium of the family Flavobacteriaceae, isolated from a mature biofilm.</title>
        <authorList>
            <person name="Kwon K.K."/>
            <person name="Lee Y.K."/>
            <person name="Lee H.K."/>
        </authorList>
    </citation>
    <scope>NUCLEOTIDE SEQUENCE [LARGE SCALE GENOMIC DNA]</scope>
    <source>
        <strain evidence="3 4">KCCM 42265</strain>
    </source>
</reference>
<gene>
    <name evidence="3" type="ORF">HYG79_05080</name>
</gene>
<name>A0A7H9AMR7_9FLAO</name>
<evidence type="ECO:0000259" key="2">
    <source>
        <dbReference type="Pfam" id="PF13649"/>
    </source>
</evidence>
<feature type="domain" description="Methyltransferase" evidence="2">
    <location>
        <begin position="49"/>
        <end position="136"/>
    </location>
</feature>
<dbReference type="AlphaFoldDB" id="A0A7H9AMR7"/>
<proteinExistence type="predicted"/>
<dbReference type="PANTHER" id="PTHR43861:SF3">
    <property type="entry name" value="PUTATIVE (AFU_ORTHOLOGUE AFUA_2G14390)-RELATED"/>
    <property type="match status" value="1"/>
</dbReference>
<evidence type="ECO:0000256" key="1">
    <source>
        <dbReference type="ARBA" id="ARBA00022679"/>
    </source>
</evidence>
<dbReference type="GO" id="GO:0032259">
    <property type="term" value="P:methylation"/>
    <property type="evidence" value="ECO:0007669"/>
    <property type="project" value="UniProtKB-KW"/>
</dbReference>